<dbReference type="HOGENOM" id="CLU_185941_0_0_6"/>
<evidence type="ECO:0000313" key="2">
    <source>
        <dbReference type="Proteomes" id="UP000001952"/>
    </source>
</evidence>
<dbReference type="Proteomes" id="UP000001952">
    <property type="component" value="Chromosome"/>
</dbReference>
<dbReference type="EMBL" id="CP000243">
    <property type="protein sequence ID" value="ABE10326.1"/>
    <property type="molecule type" value="Genomic_DNA"/>
</dbReference>
<name>Q1R2T8_ECOUT</name>
<evidence type="ECO:0000313" key="1">
    <source>
        <dbReference type="EMBL" id="ABE10326.1"/>
    </source>
</evidence>
<sequence length="93" mass="10409">MSHSPHTSTILRFCGPVPPLTPPHSGLCIFKQSQSSHILSILKLTSSSVISFRRGMCYTPCKTVIKDINAIVNDYRIPVDSQYWFATKQCSHT</sequence>
<dbReference type="AlphaFoldDB" id="Q1R2T8"/>
<protein>
    <submittedName>
        <fullName evidence="1">Uncharacterized protein</fullName>
    </submittedName>
</protein>
<reference evidence="1 2" key="1">
    <citation type="journal article" date="2006" name="Proc. Natl. Acad. Sci. U.S.A.">
        <title>Identification of genes subject to positive selection in uropathogenic strains of Escherichia coli: a comparative genomics approach.</title>
        <authorList>
            <person name="Chen S.L."/>
            <person name="Hung C.S."/>
            <person name="Xu J."/>
            <person name="Reigstad C.S."/>
            <person name="Magrini V."/>
            <person name="Sabo A."/>
            <person name="Blasiar D."/>
            <person name="Bieri T."/>
            <person name="Meyer R.R."/>
            <person name="Ozersky P."/>
            <person name="Armstrong J.R."/>
            <person name="Fulton R.S."/>
            <person name="Latreille J.P."/>
            <person name="Spieth J."/>
            <person name="Hooton T.M."/>
            <person name="Mardis E.R."/>
            <person name="Hultgren S.J."/>
            <person name="Gordon J.I."/>
        </authorList>
    </citation>
    <scope>NUCLEOTIDE SEQUENCE [LARGE SCALE GENOMIC DNA]</scope>
    <source>
        <strain evidence="2">UTI89 / UPEC</strain>
    </source>
</reference>
<accession>Q1R2T8</accession>
<organism evidence="1 2">
    <name type="scientific">Escherichia coli (strain UTI89 / UPEC)</name>
    <dbReference type="NCBI Taxonomy" id="364106"/>
    <lineage>
        <taxon>Bacteria</taxon>
        <taxon>Pseudomonadati</taxon>
        <taxon>Pseudomonadota</taxon>
        <taxon>Gammaproteobacteria</taxon>
        <taxon>Enterobacterales</taxon>
        <taxon>Enterobacteriaceae</taxon>
        <taxon>Escherichia</taxon>
    </lineage>
</organism>
<proteinExistence type="predicted"/>
<dbReference type="KEGG" id="eci:UTI89_C4923"/>
<gene>
    <name evidence="1" type="ordered locus">UTI89_C4923</name>
</gene>